<reference evidence="2" key="1">
    <citation type="submission" date="2018-05" db="EMBL/GenBank/DDBJ databases">
        <title>Draft genome of Mucuna pruriens seed.</title>
        <authorList>
            <person name="Nnadi N.E."/>
            <person name="Vos R."/>
            <person name="Hasami M.H."/>
            <person name="Devisetty U.K."/>
            <person name="Aguiy J.C."/>
        </authorList>
    </citation>
    <scope>NUCLEOTIDE SEQUENCE [LARGE SCALE GENOMIC DNA]</scope>
    <source>
        <strain evidence="2">JCA_2017</strain>
    </source>
</reference>
<evidence type="ECO:0000313" key="2">
    <source>
        <dbReference type="EMBL" id="RDX71524.1"/>
    </source>
</evidence>
<comment type="caution">
    <text evidence="2">The sequence shown here is derived from an EMBL/GenBank/DDBJ whole genome shotgun (WGS) entry which is preliminary data.</text>
</comment>
<name>A0A371EZV1_MUCPR</name>
<feature type="non-terminal residue" evidence="2">
    <location>
        <position position="1"/>
    </location>
</feature>
<evidence type="ECO:0000313" key="3">
    <source>
        <dbReference type="Proteomes" id="UP000257109"/>
    </source>
</evidence>
<organism evidence="2 3">
    <name type="scientific">Mucuna pruriens</name>
    <name type="common">Velvet bean</name>
    <name type="synonym">Dolichos pruriens</name>
    <dbReference type="NCBI Taxonomy" id="157652"/>
    <lineage>
        <taxon>Eukaryota</taxon>
        <taxon>Viridiplantae</taxon>
        <taxon>Streptophyta</taxon>
        <taxon>Embryophyta</taxon>
        <taxon>Tracheophyta</taxon>
        <taxon>Spermatophyta</taxon>
        <taxon>Magnoliopsida</taxon>
        <taxon>eudicotyledons</taxon>
        <taxon>Gunneridae</taxon>
        <taxon>Pentapetalae</taxon>
        <taxon>rosids</taxon>
        <taxon>fabids</taxon>
        <taxon>Fabales</taxon>
        <taxon>Fabaceae</taxon>
        <taxon>Papilionoideae</taxon>
        <taxon>50 kb inversion clade</taxon>
        <taxon>NPAAA clade</taxon>
        <taxon>indigoferoid/millettioid clade</taxon>
        <taxon>Phaseoleae</taxon>
        <taxon>Mucuna</taxon>
    </lineage>
</organism>
<feature type="compositionally biased region" description="Polar residues" evidence="1">
    <location>
        <begin position="24"/>
        <end position="33"/>
    </location>
</feature>
<keyword evidence="3" id="KW-1185">Reference proteome</keyword>
<dbReference type="AlphaFoldDB" id="A0A371EZV1"/>
<protein>
    <submittedName>
        <fullName evidence="2">Uncharacterized protein</fullName>
    </submittedName>
</protein>
<proteinExistence type="predicted"/>
<evidence type="ECO:0000256" key="1">
    <source>
        <dbReference type="SAM" id="MobiDB-lite"/>
    </source>
</evidence>
<feature type="region of interest" description="Disordered" evidence="1">
    <location>
        <begin position="24"/>
        <end position="48"/>
    </location>
</feature>
<dbReference type="EMBL" id="QJKJ01011299">
    <property type="protein sequence ID" value="RDX71524.1"/>
    <property type="molecule type" value="Genomic_DNA"/>
</dbReference>
<gene>
    <name evidence="2" type="ORF">CR513_49115</name>
</gene>
<sequence length="98" mass="10708">MGSDTTTNAFGPNARHNKFMIEKSISTSKNQSYSEKKRGRPIRSETAPSAMGIDPILPPLNKFVRRLLALSSIFLLDFFLSVNTCSNSSVAATGDEII</sequence>
<dbReference type="Proteomes" id="UP000257109">
    <property type="component" value="Unassembled WGS sequence"/>
</dbReference>
<accession>A0A371EZV1</accession>